<evidence type="ECO:0000256" key="1">
    <source>
        <dbReference type="ARBA" id="ARBA00010617"/>
    </source>
</evidence>
<dbReference type="FunFam" id="1.10.630.10:FF:000018">
    <property type="entry name" value="Cytochrome P450 monooxygenase"/>
    <property type="match status" value="1"/>
</dbReference>
<dbReference type="InterPro" id="IPR017972">
    <property type="entry name" value="Cyt_P450_CS"/>
</dbReference>
<dbReference type="AlphaFoldDB" id="A0A7X6D5H4"/>
<gene>
    <name evidence="8" type="ORF">HCN56_22880</name>
</gene>
<dbReference type="InterPro" id="IPR002397">
    <property type="entry name" value="Cyt_P450_B"/>
</dbReference>
<accession>A0A7X6D5H4</accession>
<dbReference type="PRINTS" id="PR00359">
    <property type="entry name" value="BP450"/>
</dbReference>
<keyword evidence="5 7" id="KW-0408">Iron</keyword>
<comment type="similarity">
    <text evidence="1 7">Belongs to the cytochrome P450 family.</text>
</comment>
<dbReference type="EMBL" id="JAAVJD010000286">
    <property type="protein sequence ID" value="NJQ08348.1"/>
    <property type="molecule type" value="Genomic_DNA"/>
</dbReference>
<dbReference type="Pfam" id="PF00067">
    <property type="entry name" value="p450"/>
    <property type="match status" value="1"/>
</dbReference>
<keyword evidence="9" id="KW-1185">Reference proteome</keyword>
<dbReference type="GO" id="GO:0005506">
    <property type="term" value="F:iron ion binding"/>
    <property type="evidence" value="ECO:0007669"/>
    <property type="project" value="InterPro"/>
</dbReference>
<dbReference type="GO" id="GO:0020037">
    <property type="term" value="F:heme binding"/>
    <property type="evidence" value="ECO:0007669"/>
    <property type="project" value="InterPro"/>
</dbReference>
<dbReference type="Proteomes" id="UP000578686">
    <property type="component" value="Unassembled WGS sequence"/>
</dbReference>
<dbReference type="SUPFAM" id="SSF48264">
    <property type="entry name" value="Cytochrome P450"/>
    <property type="match status" value="1"/>
</dbReference>
<protein>
    <submittedName>
        <fullName evidence="8">Cytochrome P450</fullName>
    </submittedName>
</protein>
<evidence type="ECO:0000256" key="2">
    <source>
        <dbReference type="ARBA" id="ARBA00022617"/>
    </source>
</evidence>
<dbReference type="PROSITE" id="PS00086">
    <property type="entry name" value="CYTOCHROME_P450"/>
    <property type="match status" value="1"/>
</dbReference>
<evidence type="ECO:0000256" key="5">
    <source>
        <dbReference type="ARBA" id="ARBA00023004"/>
    </source>
</evidence>
<sequence length="424" mass="46303">MSCPVGHVTPGDPRPVADPVVIDPLVRDLAGETERLRQAAPITTIDLLGVRAWTITDHAVARRLLTDTRLVKDINQWADWRSGAVDRQWPLVGMVDVDPSMFTADGAEHRRLRAKTAQAITPKRLEAIRPRIEQITAELLDDLSAAGADGSPVDLKSVFALPLPLRVVCELMGVADELLPRLTDLWTRFFSLLTPQDERLAVIDELDVIFREMVREKTESPTDDLTGALIVAEDGGERLSEDEVVGNLKSMVAAGHETTISLILHAVRALLAHPDQLALVRSGQVSWETVIEETLRLESPSTHLLMRFATEEIEVGDEVIKPGDGVVMSYRAIGRDRCQWGETADSFDITRPSPGRHMAFGHGPHICPGAALSRLEAAIALPALFARFPELATAVPPEQITNLPVLTQNDLAALPVLLGRPTGT</sequence>
<dbReference type="GO" id="GO:0004497">
    <property type="term" value="F:monooxygenase activity"/>
    <property type="evidence" value="ECO:0007669"/>
    <property type="project" value="UniProtKB-KW"/>
</dbReference>
<dbReference type="InterPro" id="IPR036396">
    <property type="entry name" value="Cyt_P450_sf"/>
</dbReference>
<evidence type="ECO:0000256" key="3">
    <source>
        <dbReference type="ARBA" id="ARBA00022723"/>
    </source>
</evidence>
<evidence type="ECO:0000256" key="4">
    <source>
        <dbReference type="ARBA" id="ARBA00023002"/>
    </source>
</evidence>
<dbReference type="InterPro" id="IPR001128">
    <property type="entry name" value="Cyt_P450"/>
</dbReference>
<name>A0A7X6D5H4_9ACTN</name>
<evidence type="ECO:0000256" key="7">
    <source>
        <dbReference type="RuleBase" id="RU000461"/>
    </source>
</evidence>
<keyword evidence="3 7" id="KW-0479">Metal-binding</keyword>
<organism evidence="8 9">
    <name type="scientific">Streptomyces lonarensis</name>
    <dbReference type="NCBI Taxonomy" id="700599"/>
    <lineage>
        <taxon>Bacteria</taxon>
        <taxon>Bacillati</taxon>
        <taxon>Actinomycetota</taxon>
        <taxon>Actinomycetes</taxon>
        <taxon>Kitasatosporales</taxon>
        <taxon>Streptomycetaceae</taxon>
        <taxon>Streptomyces</taxon>
    </lineage>
</organism>
<comment type="caution">
    <text evidence="8">The sequence shown here is derived from an EMBL/GenBank/DDBJ whole genome shotgun (WGS) entry which is preliminary data.</text>
</comment>
<keyword evidence="4 7" id="KW-0560">Oxidoreductase</keyword>
<dbReference type="PRINTS" id="PR00385">
    <property type="entry name" value="P450"/>
</dbReference>
<dbReference type="RefSeq" id="WP_167974155.1">
    <property type="nucleotide sequence ID" value="NZ_BHZG01000381.1"/>
</dbReference>
<reference evidence="8 9" key="1">
    <citation type="submission" date="2020-03" db="EMBL/GenBank/DDBJ databases">
        <title>Draft genome of Streptomyces sp. ventii, isolated from the Axial Seamount in the Pacific Ocean, and resequencing of the two type strains Streptomyces lonarensis strain NCL 716 and Streptomyces bohaiensis strain 11A07.</title>
        <authorList>
            <person name="Loughran R.M."/>
            <person name="Pfannmuller K.M."/>
            <person name="Wasson B.J."/>
            <person name="Deadmond M.C."/>
            <person name="Paddock B.E."/>
            <person name="Koyack M.J."/>
            <person name="Gallegos D.A."/>
            <person name="Mitchell E.A."/>
            <person name="Ushijima B."/>
            <person name="Saw J.H."/>
            <person name="Mcphail K.L."/>
            <person name="Videau P."/>
        </authorList>
    </citation>
    <scope>NUCLEOTIDE SEQUENCE [LARGE SCALE GENOMIC DNA]</scope>
    <source>
        <strain evidence="8 9">NCL716</strain>
    </source>
</reference>
<dbReference type="GO" id="GO:0016705">
    <property type="term" value="F:oxidoreductase activity, acting on paired donors, with incorporation or reduction of molecular oxygen"/>
    <property type="evidence" value="ECO:0007669"/>
    <property type="project" value="InterPro"/>
</dbReference>
<evidence type="ECO:0000256" key="6">
    <source>
        <dbReference type="ARBA" id="ARBA00023033"/>
    </source>
</evidence>
<keyword evidence="2 7" id="KW-0349">Heme</keyword>
<proteinExistence type="inferred from homology"/>
<dbReference type="PANTHER" id="PTHR46696">
    <property type="entry name" value="P450, PUTATIVE (EUROFUNG)-RELATED"/>
    <property type="match status" value="1"/>
</dbReference>
<dbReference type="PANTHER" id="PTHR46696:SF1">
    <property type="entry name" value="CYTOCHROME P450 YJIB-RELATED"/>
    <property type="match status" value="1"/>
</dbReference>
<dbReference type="CDD" id="cd11029">
    <property type="entry name" value="CYP107-like"/>
    <property type="match status" value="1"/>
</dbReference>
<evidence type="ECO:0000313" key="8">
    <source>
        <dbReference type="EMBL" id="NJQ08348.1"/>
    </source>
</evidence>
<keyword evidence="6 7" id="KW-0503">Monooxygenase</keyword>
<dbReference type="Gene3D" id="1.10.630.10">
    <property type="entry name" value="Cytochrome P450"/>
    <property type="match status" value="1"/>
</dbReference>
<evidence type="ECO:0000313" key="9">
    <source>
        <dbReference type="Proteomes" id="UP000578686"/>
    </source>
</evidence>